<feature type="transmembrane region" description="Helical" evidence="1">
    <location>
        <begin position="13"/>
        <end position="32"/>
    </location>
</feature>
<evidence type="ECO:0000256" key="1">
    <source>
        <dbReference type="SAM" id="Phobius"/>
    </source>
</evidence>
<dbReference type="RefSeq" id="WP_117174588.1">
    <property type="nucleotide sequence ID" value="NZ_QFZK01000002.1"/>
</dbReference>
<evidence type="ECO:0000313" key="2">
    <source>
        <dbReference type="EMBL" id="RFO98036.1"/>
    </source>
</evidence>
<dbReference type="EMBL" id="QFZK01000002">
    <property type="protein sequence ID" value="RFO98036.1"/>
    <property type="molecule type" value="Genomic_DNA"/>
</dbReference>
<keyword evidence="1" id="KW-0472">Membrane</keyword>
<gene>
    <name evidence="2" type="ORF">DIC66_04750</name>
</gene>
<name>A0A3E1RF81_9BURK</name>
<proteinExistence type="predicted"/>
<keyword evidence="3" id="KW-1185">Reference proteome</keyword>
<dbReference type="OrthoDB" id="8908883at2"/>
<comment type="caution">
    <text evidence="2">The sequence shown here is derived from an EMBL/GenBank/DDBJ whole genome shotgun (WGS) entry which is preliminary data.</text>
</comment>
<evidence type="ECO:0000313" key="3">
    <source>
        <dbReference type="Proteomes" id="UP000260665"/>
    </source>
</evidence>
<feature type="transmembrane region" description="Helical" evidence="1">
    <location>
        <begin position="44"/>
        <end position="63"/>
    </location>
</feature>
<dbReference type="AlphaFoldDB" id="A0A3E1RF81"/>
<accession>A0A3E1RF81</accession>
<organism evidence="2 3">
    <name type="scientific">Rhodoferax lacus</name>
    <dbReference type="NCBI Taxonomy" id="2184758"/>
    <lineage>
        <taxon>Bacteria</taxon>
        <taxon>Pseudomonadati</taxon>
        <taxon>Pseudomonadota</taxon>
        <taxon>Betaproteobacteria</taxon>
        <taxon>Burkholderiales</taxon>
        <taxon>Comamonadaceae</taxon>
        <taxon>Rhodoferax</taxon>
    </lineage>
</organism>
<protein>
    <submittedName>
        <fullName evidence="2">Uncharacterized protein</fullName>
    </submittedName>
</protein>
<keyword evidence="1" id="KW-1133">Transmembrane helix</keyword>
<sequence>MSLLGLLDHLLNFIAPALVVGLLVAALAPLVMKKARPHHTWLTQAAINSVACGLTLLAGLLVFGRDGKMLTYAAMVLVCASCQWFAAKAWRG</sequence>
<dbReference type="Proteomes" id="UP000260665">
    <property type="component" value="Unassembled WGS sequence"/>
</dbReference>
<keyword evidence="1" id="KW-0812">Transmembrane</keyword>
<feature type="transmembrane region" description="Helical" evidence="1">
    <location>
        <begin position="69"/>
        <end position="87"/>
    </location>
</feature>
<reference evidence="2 3" key="1">
    <citation type="submission" date="2018-05" db="EMBL/GenBank/DDBJ databases">
        <title>Rhodoferax soyangensis sp.nov., isolated from an oligotrophic freshwater lake.</title>
        <authorList>
            <person name="Park M."/>
        </authorList>
    </citation>
    <scope>NUCLEOTIDE SEQUENCE [LARGE SCALE GENOMIC DNA]</scope>
    <source>
        <strain evidence="2 3">IMCC26218</strain>
    </source>
</reference>